<dbReference type="Proteomes" id="UP001630127">
    <property type="component" value="Unassembled WGS sequence"/>
</dbReference>
<evidence type="ECO:0000256" key="1">
    <source>
        <dbReference type="ARBA" id="ARBA00000900"/>
    </source>
</evidence>
<keyword evidence="4" id="KW-0479">Metal-binding</keyword>
<evidence type="ECO:0000259" key="10">
    <source>
        <dbReference type="PROSITE" id="PS50089"/>
    </source>
</evidence>
<protein>
    <recommendedName>
        <fullName evidence="2">RING-type E3 ubiquitin transferase</fullName>
        <ecNumber evidence="2">2.3.2.27</ecNumber>
    </recommendedName>
</protein>
<dbReference type="GO" id="GO:0061630">
    <property type="term" value="F:ubiquitin protein ligase activity"/>
    <property type="evidence" value="ECO:0007669"/>
    <property type="project" value="UniProtKB-EC"/>
</dbReference>
<dbReference type="CDD" id="cd23116">
    <property type="entry name" value="RING-H2_AIRP1-like"/>
    <property type="match status" value="1"/>
</dbReference>
<dbReference type="AlphaFoldDB" id="A0ABD2Y216"/>
<dbReference type="EC" id="2.3.2.27" evidence="2"/>
<feature type="region of interest" description="Disordered" evidence="9">
    <location>
        <begin position="63"/>
        <end position="86"/>
    </location>
</feature>
<keyword evidence="3" id="KW-0808">Transferase</keyword>
<keyword evidence="6" id="KW-0833">Ubl conjugation pathway</keyword>
<dbReference type="SUPFAM" id="SSF57850">
    <property type="entry name" value="RING/U-box"/>
    <property type="match status" value="1"/>
</dbReference>
<accession>A0ABD2Y216</accession>
<feature type="domain" description="RING-type" evidence="10">
    <location>
        <begin position="185"/>
        <end position="225"/>
    </location>
</feature>
<evidence type="ECO:0000256" key="4">
    <source>
        <dbReference type="ARBA" id="ARBA00022723"/>
    </source>
</evidence>
<dbReference type="PROSITE" id="PS50089">
    <property type="entry name" value="ZF_RING_2"/>
    <property type="match status" value="1"/>
</dbReference>
<evidence type="ECO:0000313" key="12">
    <source>
        <dbReference type="Proteomes" id="UP001630127"/>
    </source>
</evidence>
<gene>
    <name evidence="11" type="ORF">ACH5RR_035972</name>
</gene>
<feature type="compositionally biased region" description="Basic and acidic residues" evidence="9">
    <location>
        <begin position="110"/>
        <end position="130"/>
    </location>
</feature>
<dbReference type="GO" id="GO:0008270">
    <property type="term" value="F:zinc ion binding"/>
    <property type="evidence" value="ECO:0007669"/>
    <property type="project" value="UniProtKB-KW"/>
</dbReference>
<name>A0ABD2Y216_9GENT</name>
<keyword evidence="5 8" id="KW-0863">Zinc-finger</keyword>
<reference evidence="11 12" key="1">
    <citation type="submission" date="2024-11" db="EMBL/GenBank/DDBJ databases">
        <title>A near-complete genome assembly of Cinchona calisaya.</title>
        <authorList>
            <person name="Lian D.C."/>
            <person name="Zhao X.W."/>
            <person name="Wei L."/>
        </authorList>
    </citation>
    <scope>NUCLEOTIDE SEQUENCE [LARGE SCALE GENOMIC DNA]</scope>
    <source>
        <tissue evidence="11">Nenye</tissue>
    </source>
</reference>
<keyword evidence="12" id="KW-1185">Reference proteome</keyword>
<feature type="region of interest" description="Disordered" evidence="9">
    <location>
        <begin position="110"/>
        <end position="134"/>
    </location>
</feature>
<proteinExistence type="predicted"/>
<dbReference type="SMART" id="SM00184">
    <property type="entry name" value="RING"/>
    <property type="match status" value="1"/>
</dbReference>
<feature type="compositionally biased region" description="Polar residues" evidence="9">
    <location>
        <begin position="64"/>
        <end position="84"/>
    </location>
</feature>
<keyword evidence="7" id="KW-0862">Zinc</keyword>
<dbReference type="InterPro" id="IPR013083">
    <property type="entry name" value="Znf_RING/FYVE/PHD"/>
</dbReference>
<organism evidence="11 12">
    <name type="scientific">Cinchona calisaya</name>
    <dbReference type="NCBI Taxonomy" id="153742"/>
    <lineage>
        <taxon>Eukaryota</taxon>
        <taxon>Viridiplantae</taxon>
        <taxon>Streptophyta</taxon>
        <taxon>Embryophyta</taxon>
        <taxon>Tracheophyta</taxon>
        <taxon>Spermatophyta</taxon>
        <taxon>Magnoliopsida</taxon>
        <taxon>eudicotyledons</taxon>
        <taxon>Gunneridae</taxon>
        <taxon>Pentapetalae</taxon>
        <taxon>asterids</taxon>
        <taxon>lamiids</taxon>
        <taxon>Gentianales</taxon>
        <taxon>Rubiaceae</taxon>
        <taxon>Cinchonoideae</taxon>
        <taxon>Cinchoneae</taxon>
        <taxon>Cinchona</taxon>
    </lineage>
</organism>
<evidence type="ECO:0000256" key="7">
    <source>
        <dbReference type="ARBA" id="ARBA00022833"/>
    </source>
</evidence>
<sequence>MGAVCCCFTVPDIDDHGHENNLSHGNCLFLNYCMQNINNENWTSSLHQQYGALFARGDGLPVPASNQEATSSDSVVPHNTSSDARSSERILLMNSSSGYSPMPQDVVVRRQDKGSNHSRVEPEPVNDHEVQLTPRPSEVEDKLINANSQGESKECCSESSMKVLSSSMLKEVGYDVSASEDDDVCPTCLEEYTPQNPKIITQCFHHYHLSCIYEWMERSESCPVCGKLMEFKETT</sequence>
<dbReference type="EMBL" id="JBJUIK010000015">
    <property type="protein sequence ID" value="KAL3501523.1"/>
    <property type="molecule type" value="Genomic_DNA"/>
</dbReference>
<evidence type="ECO:0000256" key="8">
    <source>
        <dbReference type="PROSITE-ProRule" id="PRU00175"/>
    </source>
</evidence>
<dbReference type="PANTHER" id="PTHR46463:SF38">
    <property type="entry name" value="RING_U-BOX SUPERFAMILY PROTEIN-RELATED"/>
    <property type="match status" value="1"/>
</dbReference>
<evidence type="ECO:0000256" key="2">
    <source>
        <dbReference type="ARBA" id="ARBA00012483"/>
    </source>
</evidence>
<dbReference type="InterPro" id="IPR001841">
    <property type="entry name" value="Znf_RING"/>
</dbReference>
<evidence type="ECO:0000256" key="6">
    <source>
        <dbReference type="ARBA" id="ARBA00022786"/>
    </source>
</evidence>
<comment type="caution">
    <text evidence="11">The sequence shown here is derived from an EMBL/GenBank/DDBJ whole genome shotgun (WGS) entry which is preliminary data.</text>
</comment>
<evidence type="ECO:0000256" key="9">
    <source>
        <dbReference type="SAM" id="MobiDB-lite"/>
    </source>
</evidence>
<evidence type="ECO:0000256" key="5">
    <source>
        <dbReference type="ARBA" id="ARBA00022771"/>
    </source>
</evidence>
<evidence type="ECO:0000256" key="3">
    <source>
        <dbReference type="ARBA" id="ARBA00022679"/>
    </source>
</evidence>
<evidence type="ECO:0000313" key="11">
    <source>
        <dbReference type="EMBL" id="KAL3501523.1"/>
    </source>
</evidence>
<dbReference type="Gene3D" id="3.30.40.10">
    <property type="entry name" value="Zinc/RING finger domain, C3HC4 (zinc finger)"/>
    <property type="match status" value="1"/>
</dbReference>
<comment type="catalytic activity">
    <reaction evidence="1">
        <text>S-ubiquitinyl-[E2 ubiquitin-conjugating enzyme]-L-cysteine + [acceptor protein]-L-lysine = [E2 ubiquitin-conjugating enzyme]-L-cysteine + N(6)-ubiquitinyl-[acceptor protein]-L-lysine.</text>
        <dbReference type="EC" id="2.3.2.27"/>
    </reaction>
</comment>
<dbReference type="PANTHER" id="PTHR46463">
    <property type="entry name" value="ZINC FINGER, RING/FYVE/PHD-TYPE"/>
    <property type="match status" value="1"/>
</dbReference>
<dbReference type="Pfam" id="PF13639">
    <property type="entry name" value="zf-RING_2"/>
    <property type="match status" value="1"/>
</dbReference>